<feature type="chain" id="PRO_5046686722" description="Thiamine pyrimidine synthase" evidence="12">
    <location>
        <begin position="37"/>
        <end position="333"/>
    </location>
</feature>
<dbReference type="InterPro" id="IPR015168">
    <property type="entry name" value="SsuA/THI5"/>
</dbReference>
<evidence type="ECO:0000256" key="2">
    <source>
        <dbReference type="ARBA" id="ARBA00004948"/>
    </source>
</evidence>
<comment type="pathway">
    <text evidence="2">Cofactor biosynthesis; thiamine diphosphate biosynthesis.</text>
</comment>
<evidence type="ECO:0000256" key="9">
    <source>
        <dbReference type="ARBA" id="ARBA00023004"/>
    </source>
</evidence>
<evidence type="ECO:0000313" key="15">
    <source>
        <dbReference type="Proteomes" id="UP001317742"/>
    </source>
</evidence>
<name>A0ABM8B0P0_9BACT</name>
<evidence type="ECO:0000256" key="4">
    <source>
        <dbReference type="ARBA" id="ARBA00011738"/>
    </source>
</evidence>
<reference evidence="14 15" key="1">
    <citation type="submission" date="2022-08" db="EMBL/GenBank/DDBJ databases">
        <title>Genome Sequence of the sulphate-reducing bacterium, Pseudodesulfovibrio sp. SYK.</title>
        <authorList>
            <person name="Kondo R."/>
            <person name="Kataoka T."/>
        </authorList>
    </citation>
    <scope>NUCLEOTIDE SEQUENCE [LARGE SCALE GENOMIC DNA]</scope>
    <source>
        <strain evidence="14 15">SYK</strain>
    </source>
</reference>
<protein>
    <recommendedName>
        <fullName evidence="10">Thiamine pyrimidine synthase</fullName>
    </recommendedName>
</protein>
<evidence type="ECO:0000259" key="13">
    <source>
        <dbReference type="Pfam" id="PF09084"/>
    </source>
</evidence>
<organism evidence="14 15">
    <name type="scientific">Pseudodesulfovibrio nedwellii</name>
    <dbReference type="NCBI Taxonomy" id="2973072"/>
    <lineage>
        <taxon>Bacteria</taxon>
        <taxon>Pseudomonadati</taxon>
        <taxon>Thermodesulfobacteriota</taxon>
        <taxon>Desulfovibrionia</taxon>
        <taxon>Desulfovibrionales</taxon>
        <taxon>Desulfovibrionaceae</taxon>
    </lineage>
</organism>
<keyword evidence="6" id="KW-0479">Metal-binding</keyword>
<dbReference type="EMBL" id="AP026709">
    <property type="protein sequence ID" value="BDQ37362.1"/>
    <property type="molecule type" value="Genomic_DNA"/>
</dbReference>
<dbReference type="Proteomes" id="UP001317742">
    <property type="component" value="Chromosome"/>
</dbReference>
<evidence type="ECO:0000256" key="8">
    <source>
        <dbReference type="ARBA" id="ARBA00022977"/>
    </source>
</evidence>
<proteinExistence type="inferred from homology"/>
<comment type="similarity">
    <text evidence="3">Belongs to the NMT1/THI5 family.</text>
</comment>
<feature type="domain" description="SsuA/THI5-like" evidence="13">
    <location>
        <begin position="50"/>
        <end position="258"/>
    </location>
</feature>
<comment type="function">
    <text evidence="1">Responsible for the formation of the pyrimidine heterocycle in the thiamine biosynthesis pathway. Catalyzes the formation of hydroxymethylpyrimidine phosphate (HMP-P) from histidine and pyridoxal phosphate (PLP). The protein uses PLP and the active site histidine to form HMP-P, generating an inactive enzyme. The enzyme can only undergo a single turnover, which suggests it is a suicide enzyme.</text>
</comment>
<evidence type="ECO:0000256" key="7">
    <source>
        <dbReference type="ARBA" id="ARBA00022898"/>
    </source>
</evidence>
<gene>
    <name evidence="14" type="ORF">SYK_17220</name>
</gene>
<sequence>MLPFNNRSTKIPGTTACTMLLIAALAIALSPVYAQALDKTSLVLQWLPQAQFAGYFVAKDKGFYEEEGIDLTLISGGPDVLASEQLDAGNAEFATLFLTTGLQRRTTLPIVNIGQFVQRSALMLIAKKSSCITSFKDLNGKKIGLWGNEFQIQARALFRQMNLKVTVVPQSSSLDLFLRGGVHAASGMWYNEYHTLLTYGLDEEELHPLFFNDAGLNFPEDGIYCLEQTVEMRPELCQKLVRATIKGWEYTFAHQDEALDIVMHRMQSARVPANRAHQRWMLKRMEDIIMTDEAATMGVLRKDDFERVRQTLLDTGFLDTAPTFEEFYKGALQ</sequence>
<evidence type="ECO:0000256" key="5">
    <source>
        <dbReference type="ARBA" id="ARBA00022679"/>
    </source>
</evidence>
<evidence type="ECO:0000256" key="6">
    <source>
        <dbReference type="ARBA" id="ARBA00022723"/>
    </source>
</evidence>
<evidence type="ECO:0000256" key="10">
    <source>
        <dbReference type="ARBA" id="ARBA00033171"/>
    </source>
</evidence>
<comment type="subunit">
    <text evidence="4">Homodimer.</text>
</comment>
<dbReference type="Gene3D" id="3.40.190.10">
    <property type="entry name" value="Periplasmic binding protein-like II"/>
    <property type="match status" value="2"/>
</dbReference>
<dbReference type="Pfam" id="PF09084">
    <property type="entry name" value="NMT1"/>
    <property type="match status" value="1"/>
</dbReference>
<dbReference type="SUPFAM" id="SSF53850">
    <property type="entry name" value="Periplasmic binding protein-like II"/>
    <property type="match status" value="1"/>
</dbReference>
<keyword evidence="15" id="KW-1185">Reference proteome</keyword>
<evidence type="ECO:0000256" key="12">
    <source>
        <dbReference type="SAM" id="SignalP"/>
    </source>
</evidence>
<evidence type="ECO:0000256" key="3">
    <source>
        <dbReference type="ARBA" id="ARBA00009406"/>
    </source>
</evidence>
<keyword evidence="8" id="KW-0784">Thiamine biosynthesis</keyword>
<keyword evidence="7" id="KW-0663">Pyridoxal phosphate</keyword>
<keyword evidence="5" id="KW-0808">Transferase</keyword>
<dbReference type="PANTHER" id="PTHR31528">
    <property type="entry name" value="4-AMINO-5-HYDROXYMETHYL-2-METHYLPYRIMIDINE PHOSPHATE SYNTHASE THI11-RELATED"/>
    <property type="match status" value="1"/>
</dbReference>
<keyword evidence="9" id="KW-0408">Iron</keyword>
<evidence type="ECO:0000256" key="11">
    <source>
        <dbReference type="ARBA" id="ARBA00048179"/>
    </source>
</evidence>
<dbReference type="InterPro" id="IPR027939">
    <property type="entry name" value="NMT1/THI5"/>
</dbReference>
<comment type="catalytic activity">
    <reaction evidence="11">
        <text>N(6)-(pyridoxal phosphate)-L-lysyl-[4-amino-5-hydroxymethyl-2-methylpyrimidine phosphate synthase] + L-histidyl-[4-amino-5-hydroxymethyl-2-methylpyrimidine phosphate synthase] + 2 Fe(3+) + 4 H2O = L-lysyl-[4-amino-5-hydroxymethyl-2-methylpyrimidine phosphate synthase] + (2S)-2-amino-5-hydroxy-4-oxopentanoyl-[4-amino-5-hydroxymethyl-2-methylpyrimidine phosphate synthase] + 4-amino-2-methyl-5-(phosphooxymethyl)pyrimidine + 3-oxopropanoate + 2 Fe(2+) + 2 H(+)</text>
        <dbReference type="Rhea" id="RHEA:65756"/>
        <dbReference type="Rhea" id="RHEA-COMP:16892"/>
        <dbReference type="Rhea" id="RHEA-COMP:16893"/>
        <dbReference type="Rhea" id="RHEA-COMP:16894"/>
        <dbReference type="Rhea" id="RHEA-COMP:16895"/>
        <dbReference type="ChEBI" id="CHEBI:15377"/>
        <dbReference type="ChEBI" id="CHEBI:15378"/>
        <dbReference type="ChEBI" id="CHEBI:29033"/>
        <dbReference type="ChEBI" id="CHEBI:29034"/>
        <dbReference type="ChEBI" id="CHEBI:29969"/>
        <dbReference type="ChEBI" id="CHEBI:29979"/>
        <dbReference type="ChEBI" id="CHEBI:33190"/>
        <dbReference type="ChEBI" id="CHEBI:58354"/>
        <dbReference type="ChEBI" id="CHEBI:143915"/>
        <dbReference type="ChEBI" id="CHEBI:157692"/>
    </reaction>
    <physiologicalReaction direction="left-to-right" evidence="11">
        <dbReference type="Rhea" id="RHEA:65757"/>
    </physiologicalReaction>
</comment>
<feature type="signal peptide" evidence="12">
    <location>
        <begin position="1"/>
        <end position="36"/>
    </location>
</feature>
<evidence type="ECO:0000313" key="14">
    <source>
        <dbReference type="EMBL" id="BDQ37362.1"/>
    </source>
</evidence>
<evidence type="ECO:0000256" key="1">
    <source>
        <dbReference type="ARBA" id="ARBA00003469"/>
    </source>
</evidence>
<keyword evidence="12" id="KW-0732">Signal</keyword>
<accession>A0ABM8B0P0</accession>
<dbReference type="PANTHER" id="PTHR31528:SF1">
    <property type="entry name" value="4-AMINO-5-HYDROXYMETHYL-2-METHYLPYRIMIDINE PHOSPHATE SYNTHASE THI11-RELATED"/>
    <property type="match status" value="1"/>
</dbReference>